<dbReference type="KEGG" id="gat:120809707"/>
<dbReference type="PANTHER" id="PTHR31025">
    <property type="entry name" value="SI:CH211-196P9.1-RELATED"/>
    <property type="match status" value="1"/>
</dbReference>
<dbReference type="Proteomes" id="UP000007635">
    <property type="component" value="Chromosome XIX"/>
</dbReference>
<dbReference type="GeneID" id="120809707"/>
<proteinExistence type="predicted"/>
<evidence type="ECO:0008006" key="4">
    <source>
        <dbReference type="Google" id="ProtNLM"/>
    </source>
</evidence>
<dbReference type="GeneTree" id="ENSGT00950000182912"/>
<dbReference type="PANTHER" id="PTHR31025:SF19">
    <property type="entry name" value="SI:CH73-42K18.1-RELATED"/>
    <property type="match status" value="1"/>
</dbReference>
<dbReference type="eggNOG" id="ENOG502RYXF">
    <property type="taxonomic scope" value="Eukaryota"/>
</dbReference>
<dbReference type="Bgee" id="ENSGACG00000003460">
    <property type="expression patterns" value="Expressed in intestinal epithelial cell and 3 other cell types or tissues"/>
</dbReference>
<dbReference type="AlphaFoldDB" id="G3NGR7"/>
<evidence type="ECO:0000313" key="2">
    <source>
        <dbReference type="Ensembl" id="ENSGACP00000004523.2"/>
    </source>
</evidence>
<dbReference type="OMA" id="ETGWNGW"/>
<dbReference type="RefSeq" id="XP_040019651.1">
    <property type="nucleotide sequence ID" value="XM_040163717.1"/>
</dbReference>
<feature type="region of interest" description="Disordered" evidence="1">
    <location>
        <begin position="217"/>
        <end position="241"/>
    </location>
</feature>
<sequence length="512" mass="57661">MAAASPQPMILRVVEPDQARKLKLSSRPASVDALINIIKEKLEINLDFDLLYEDPDFEGKLTSLADIEELPQKAVVHISLSQDSSSVASTIQLSDVSSPERLSRWPPGPFPVPTFSFDVELKLRDGNAEYEKNNTHLKLTRGLKHDILEKLASAIYGFKAYPSDKEIAKAAEALVAKHPCLKEAGSETGWNGWKNSIKFKMGNYRNKMRRAGCQEVTVNAGKRSRSNPENESSHSNIKRPKRAEVNFLPNFPQGKDPSILEQLRQTIVEEVAKTEKSLPLIRKMMETTFPLRRQTIVMSCPPVNELMNLWPALKIENELYAEFQRITNQNLPNTFYAELDRHLPRLMTLFRQKASKTGKTADALVKILKIHDEQEIHDIHTKRTTVLHALPVYLCEDASGFFRTCTDKSDEPELDGVAVGLLTVISDHDTSPVHYNPVRISVIIESDAMVSLPRLGDAFLVIFGLIYALHLSYPKALTNTFEFTEKILLGLESGKLSPKLQTLKNDLMQKLI</sequence>
<evidence type="ECO:0000256" key="1">
    <source>
        <dbReference type="SAM" id="MobiDB-lite"/>
    </source>
</evidence>
<dbReference type="Ensembl" id="ENSGACT00000004537.2">
    <property type="protein sequence ID" value="ENSGACP00000004523.2"/>
    <property type="gene ID" value="ENSGACG00000003460.2"/>
</dbReference>
<dbReference type="STRING" id="69293.ENSGACP00000004523"/>
<evidence type="ECO:0000313" key="3">
    <source>
        <dbReference type="Proteomes" id="UP000007635"/>
    </source>
</evidence>
<organism evidence="2 3">
    <name type="scientific">Gasterosteus aculeatus aculeatus</name>
    <name type="common">three-spined stickleback</name>
    <dbReference type="NCBI Taxonomy" id="481459"/>
    <lineage>
        <taxon>Eukaryota</taxon>
        <taxon>Metazoa</taxon>
        <taxon>Chordata</taxon>
        <taxon>Craniata</taxon>
        <taxon>Vertebrata</taxon>
        <taxon>Euteleostomi</taxon>
        <taxon>Actinopterygii</taxon>
        <taxon>Neopterygii</taxon>
        <taxon>Teleostei</taxon>
        <taxon>Neoteleostei</taxon>
        <taxon>Acanthomorphata</taxon>
        <taxon>Eupercaria</taxon>
        <taxon>Perciformes</taxon>
        <taxon>Cottioidei</taxon>
        <taxon>Gasterosteales</taxon>
        <taxon>Gasterosteidae</taxon>
        <taxon>Gasterosteus</taxon>
    </lineage>
</organism>
<reference evidence="2" key="2">
    <citation type="submission" date="2025-08" db="UniProtKB">
        <authorList>
            <consortium name="Ensembl"/>
        </authorList>
    </citation>
    <scope>IDENTIFICATION</scope>
</reference>
<dbReference type="RefSeq" id="XP_040019652.1">
    <property type="nucleotide sequence ID" value="XM_040163718.1"/>
</dbReference>
<keyword evidence="3" id="KW-1185">Reference proteome</keyword>
<name>G3NGR7_GASAC</name>
<reference evidence="2" key="3">
    <citation type="submission" date="2025-09" db="UniProtKB">
        <authorList>
            <consortium name="Ensembl"/>
        </authorList>
    </citation>
    <scope>IDENTIFICATION</scope>
</reference>
<accession>G3NGR7</accession>
<dbReference type="FunCoup" id="G3NGR7">
    <property type="interactions" value="115"/>
</dbReference>
<protein>
    <recommendedName>
        <fullName evidence="4">Sterile alpha motif domain-containing protein 3-like</fullName>
    </recommendedName>
</protein>
<dbReference type="InParanoid" id="G3NGR7"/>
<reference evidence="2 3" key="1">
    <citation type="journal article" date="2021" name="G3 (Bethesda)">
        <title>Improved contiguity of the threespine stickleback genome using long-read sequencing.</title>
        <authorList>
            <person name="Nath S."/>
            <person name="Shaw D.E."/>
            <person name="White M.A."/>
        </authorList>
    </citation>
    <scope>NUCLEOTIDE SEQUENCE [LARGE SCALE GENOMIC DNA]</scope>
    <source>
        <strain evidence="2 3">Lake Benthic</strain>
    </source>
</reference>